<keyword evidence="6" id="KW-0472">Membrane</keyword>
<protein>
    <submittedName>
        <fullName evidence="8">Serine/threonine protein kinase</fullName>
    </submittedName>
</protein>
<dbReference type="PANTHER" id="PTHR43289">
    <property type="entry name" value="MITOGEN-ACTIVATED PROTEIN KINASE KINASE KINASE 20-RELATED"/>
    <property type="match status" value="1"/>
</dbReference>
<dbReference type="PROSITE" id="PS50011">
    <property type="entry name" value="PROTEIN_KINASE_DOM"/>
    <property type="match status" value="1"/>
</dbReference>
<keyword evidence="4 5" id="KW-0067">ATP-binding</keyword>
<evidence type="ECO:0000256" key="6">
    <source>
        <dbReference type="SAM" id="Phobius"/>
    </source>
</evidence>
<accession>D1C619</accession>
<evidence type="ECO:0000256" key="4">
    <source>
        <dbReference type="ARBA" id="ARBA00022840"/>
    </source>
</evidence>
<dbReference type="AlphaFoldDB" id="D1C619"/>
<dbReference type="Gene3D" id="1.10.510.10">
    <property type="entry name" value="Transferase(Phosphotransferase) domain 1"/>
    <property type="match status" value="1"/>
</dbReference>
<organism evidence="8 9">
    <name type="scientific">Sphaerobacter thermophilus (strain ATCC 49802 / DSM 20745 / KCCM 41009 / NCIMB 13125 / S 6022)</name>
    <dbReference type="NCBI Taxonomy" id="479434"/>
    <lineage>
        <taxon>Bacteria</taxon>
        <taxon>Pseudomonadati</taxon>
        <taxon>Thermomicrobiota</taxon>
        <taxon>Thermomicrobia</taxon>
        <taxon>Sphaerobacterales</taxon>
        <taxon>Sphaerobacterineae</taxon>
        <taxon>Sphaerobacteraceae</taxon>
        <taxon>Sphaerobacter</taxon>
    </lineage>
</organism>
<evidence type="ECO:0000313" key="9">
    <source>
        <dbReference type="Proteomes" id="UP000002027"/>
    </source>
</evidence>
<dbReference type="PANTHER" id="PTHR43289:SF6">
    <property type="entry name" value="SERINE_THREONINE-PROTEIN KINASE NEKL-3"/>
    <property type="match status" value="1"/>
</dbReference>
<dbReference type="InterPro" id="IPR000719">
    <property type="entry name" value="Prot_kinase_dom"/>
</dbReference>
<dbReference type="Gene3D" id="3.30.200.20">
    <property type="entry name" value="Phosphorylase Kinase, domain 1"/>
    <property type="match status" value="1"/>
</dbReference>
<dbReference type="SMART" id="SM00220">
    <property type="entry name" value="S_TKc"/>
    <property type="match status" value="1"/>
</dbReference>
<sequence length="343" mass="36777">MVEAPASILAGRFRLVRVVGSGGFGTVWLATERGERRVAVKILNREHAADPELVARFEREAQLGGNVDHPNVVRVLGHGRHDGRPFMAMEWVEGQTLRRVLDRRGPLPPHEAATIARQVLAGLAEIHRRGVLLLDIKPGNIMIGGTGPTAKIVDFGAACRLGEPYLFRGDQALGTPAYMAPEQRAGETVGPETDLYAVGVVLFEMLTGRLPRDADDDLGPAVPPDLAAVVRRALASDPAARFRSAAAMARAIEQAALPLAPIEDTDQRPVVHRPAPQLRRAPSRWLEDLDAELASAMRSVERLSEGFDRVASTIGGWAGLAAAIVIVLLLLVLIQRGVVGAGP</sequence>
<evidence type="ECO:0000313" key="8">
    <source>
        <dbReference type="EMBL" id="ACZ37557.1"/>
    </source>
</evidence>
<dbReference type="GO" id="GO:0004674">
    <property type="term" value="F:protein serine/threonine kinase activity"/>
    <property type="evidence" value="ECO:0007669"/>
    <property type="project" value="UniProtKB-KW"/>
</dbReference>
<keyword evidence="1" id="KW-0808">Transferase</keyword>
<dbReference type="InParanoid" id="D1C619"/>
<feature type="domain" description="Protein kinase" evidence="7">
    <location>
        <begin position="13"/>
        <end position="257"/>
    </location>
</feature>
<dbReference type="KEGG" id="sti:Sthe_0118"/>
<keyword evidence="2 5" id="KW-0547">Nucleotide-binding</keyword>
<dbReference type="HOGENOM" id="CLU_000288_63_44_0"/>
<keyword evidence="3 8" id="KW-0418">Kinase</keyword>
<proteinExistence type="predicted"/>
<evidence type="ECO:0000256" key="1">
    <source>
        <dbReference type="ARBA" id="ARBA00022679"/>
    </source>
</evidence>
<keyword evidence="6" id="KW-0812">Transmembrane</keyword>
<evidence type="ECO:0000256" key="2">
    <source>
        <dbReference type="ARBA" id="ARBA00022741"/>
    </source>
</evidence>
<gene>
    <name evidence="8" type="ordered locus">Sthe_0118</name>
</gene>
<evidence type="ECO:0000256" key="5">
    <source>
        <dbReference type="PROSITE-ProRule" id="PRU10141"/>
    </source>
</evidence>
<name>D1C619_SPHTD</name>
<dbReference type="CDD" id="cd14014">
    <property type="entry name" value="STKc_PknB_like"/>
    <property type="match status" value="1"/>
</dbReference>
<keyword evidence="6" id="KW-1133">Transmembrane helix</keyword>
<dbReference type="Pfam" id="PF00069">
    <property type="entry name" value="Pkinase"/>
    <property type="match status" value="1"/>
</dbReference>
<keyword evidence="8" id="KW-0723">Serine/threonine-protein kinase</keyword>
<dbReference type="InterPro" id="IPR011009">
    <property type="entry name" value="Kinase-like_dom_sf"/>
</dbReference>
<reference evidence="9" key="1">
    <citation type="submission" date="2009-11" db="EMBL/GenBank/DDBJ databases">
        <title>The complete chromosome 1 of Sphaerobacter thermophilus DSM 20745.</title>
        <authorList>
            <person name="Lucas S."/>
            <person name="Copeland A."/>
            <person name="Lapidus A."/>
            <person name="Glavina del Rio T."/>
            <person name="Dalin E."/>
            <person name="Tice H."/>
            <person name="Bruce D."/>
            <person name="Goodwin L."/>
            <person name="Pitluck S."/>
            <person name="Kyrpides N."/>
            <person name="Mavromatis K."/>
            <person name="Ivanova N."/>
            <person name="Mikhailova N."/>
            <person name="LaButti K.M."/>
            <person name="Clum A."/>
            <person name="Sun H.I."/>
            <person name="Brettin T."/>
            <person name="Detter J.C."/>
            <person name="Han C."/>
            <person name="Larimer F."/>
            <person name="Land M."/>
            <person name="Hauser L."/>
            <person name="Markowitz V."/>
            <person name="Cheng J.F."/>
            <person name="Hugenholtz P."/>
            <person name="Woyke T."/>
            <person name="Wu D."/>
            <person name="Steenblock K."/>
            <person name="Schneider S."/>
            <person name="Pukall R."/>
            <person name="Goeker M."/>
            <person name="Klenk H.P."/>
            <person name="Eisen J.A."/>
        </authorList>
    </citation>
    <scope>NUCLEOTIDE SEQUENCE [LARGE SCALE GENOMIC DNA]</scope>
    <source>
        <strain evidence="9">ATCC 49802 / DSM 20745 / S 6022</strain>
    </source>
</reference>
<dbReference type="GO" id="GO:0005524">
    <property type="term" value="F:ATP binding"/>
    <property type="evidence" value="ECO:0007669"/>
    <property type="project" value="UniProtKB-UniRule"/>
</dbReference>
<dbReference type="RefSeq" id="WP_012870605.1">
    <property type="nucleotide sequence ID" value="NC_013523.1"/>
</dbReference>
<keyword evidence="9" id="KW-1185">Reference proteome</keyword>
<dbReference type="STRING" id="479434.Sthe_0118"/>
<evidence type="ECO:0000256" key="3">
    <source>
        <dbReference type="ARBA" id="ARBA00022777"/>
    </source>
</evidence>
<feature type="binding site" evidence="5">
    <location>
        <position position="41"/>
    </location>
    <ligand>
        <name>ATP</name>
        <dbReference type="ChEBI" id="CHEBI:30616"/>
    </ligand>
</feature>
<feature type="transmembrane region" description="Helical" evidence="6">
    <location>
        <begin position="314"/>
        <end position="334"/>
    </location>
</feature>
<dbReference type="eggNOG" id="COG0515">
    <property type="taxonomic scope" value="Bacteria"/>
</dbReference>
<dbReference type="Proteomes" id="UP000002027">
    <property type="component" value="Chromosome 1"/>
</dbReference>
<reference evidence="8 9" key="2">
    <citation type="journal article" date="2010" name="Stand. Genomic Sci.">
        <title>Complete genome sequence of Desulfohalobium retbaense type strain (HR(100)).</title>
        <authorList>
            <person name="Spring S."/>
            <person name="Nolan M."/>
            <person name="Lapidus A."/>
            <person name="Glavina Del Rio T."/>
            <person name="Copeland A."/>
            <person name="Tice H."/>
            <person name="Cheng J.F."/>
            <person name="Lucas S."/>
            <person name="Land M."/>
            <person name="Chen F."/>
            <person name="Bruce D."/>
            <person name="Goodwin L."/>
            <person name="Pitluck S."/>
            <person name="Ivanova N."/>
            <person name="Mavromatis K."/>
            <person name="Mikhailova N."/>
            <person name="Pati A."/>
            <person name="Chen A."/>
            <person name="Palaniappan K."/>
            <person name="Hauser L."/>
            <person name="Chang Y.J."/>
            <person name="Jeffries C.D."/>
            <person name="Munk C."/>
            <person name="Kiss H."/>
            <person name="Chain P."/>
            <person name="Han C."/>
            <person name="Brettin T."/>
            <person name="Detter J.C."/>
            <person name="Schuler E."/>
            <person name="Goker M."/>
            <person name="Rohde M."/>
            <person name="Bristow J."/>
            <person name="Eisen J.A."/>
            <person name="Markowitz V."/>
            <person name="Hugenholtz P."/>
            <person name="Kyrpides N.C."/>
            <person name="Klenk H.P."/>
        </authorList>
    </citation>
    <scope>NUCLEOTIDE SEQUENCE [LARGE SCALE GENOMIC DNA]</scope>
    <source>
        <strain evidence="9">ATCC 49802 / DSM 20745 / S 6022</strain>
    </source>
</reference>
<dbReference type="EMBL" id="CP001823">
    <property type="protein sequence ID" value="ACZ37557.1"/>
    <property type="molecule type" value="Genomic_DNA"/>
</dbReference>
<dbReference type="SUPFAM" id="SSF56112">
    <property type="entry name" value="Protein kinase-like (PK-like)"/>
    <property type="match status" value="1"/>
</dbReference>
<evidence type="ECO:0000259" key="7">
    <source>
        <dbReference type="PROSITE" id="PS50011"/>
    </source>
</evidence>
<dbReference type="InterPro" id="IPR017441">
    <property type="entry name" value="Protein_kinase_ATP_BS"/>
</dbReference>
<dbReference type="PROSITE" id="PS00107">
    <property type="entry name" value="PROTEIN_KINASE_ATP"/>
    <property type="match status" value="1"/>
</dbReference>